<sequence>MDTLTHALSGALLTRATAPSQRRDDPLTLRERVLVGTLAAAFPDSDFVLRSVTDLLTYLNWHRGITHSVVMLPFWGMLLATLFWWFGGRQKPRQAYLGVSLLGISIHIAGDVITAYGTQILAPLSNYKAAWPTTFVIDPWFTSIIVMGLLGSWYWHRSRLPAVAGLALLVTYVGFQGILRTQALALGDEYARQHSLNKIQVHALPQPLSPFNWKIVVVAPQKYYLSQVNLRRKQLAVPTSPDPPFWVRLYTAYPPPTAMQWTQYRLYGKPDQETLARTVWHQEALQGYRQFALLPALYAIDRGSNGLCVWFVDLRFTLPSLTPPFRYGGCRQKNDSRWELRQLLRNLGS</sequence>
<dbReference type="PANTHER" id="PTHR40031:SF1">
    <property type="entry name" value="MEMBRANE-BOUND METAL-DEPENDENT HYDROLASE"/>
    <property type="match status" value="1"/>
</dbReference>
<reference evidence="2 3" key="1">
    <citation type="submission" date="2019-03" db="EMBL/GenBank/DDBJ databases">
        <title>The genome sequence of Nitrosococcus wardiae strain D1FHST reveals the archetypal metabolic capacity of ammonia-oxidizing Gammaproteobacteria.</title>
        <authorList>
            <person name="Wang L."/>
            <person name="Lim C.K."/>
            <person name="Hanson T.E."/>
            <person name="Dang H."/>
            <person name="Klotz M.G."/>
        </authorList>
    </citation>
    <scope>NUCLEOTIDE SEQUENCE [LARGE SCALE GENOMIC DNA]</scope>
    <source>
        <strain evidence="2 3">D1FHS</strain>
    </source>
</reference>
<dbReference type="RefSeq" id="WP_134357399.1">
    <property type="nucleotide sequence ID" value="NZ_CP038033.1"/>
</dbReference>
<feature type="transmembrane region" description="Helical" evidence="1">
    <location>
        <begin position="162"/>
        <end position="179"/>
    </location>
</feature>
<proteinExistence type="predicted"/>
<name>A0A4V1AVT6_9GAMM</name>
<keyword evidence="3" id="KW-1185">Reference proteome</keyword>
<dbReference type="GO" id="GO:0016787">
    <property type="term" value="F:hydrolase activity"/>
    <property type="evidence" value="ECO:0007669"/>
    <property type="project" value="UniProtKB-KW"/>
</dbReference>
<dbReference type="InterPro" id="IPR053170">
    <property type="entry name" value="Transcription_regulator"/>
</dbReference>
<keyword evidence="1" id="KW-0812">Transmembrane</keyword>
<dbReference type="Pfam" id="PF04307">
    <property type="entry name" value="YdjM"/>
    <property type="match status" value="1"/>
</dbReference>
<feature type="transmembrane region" description="Helical" evidence="1">
    <location>
        <begin position="65"/>
        <end position="86"/>
    </location>
</feature>
<accession>A0A4V1AVT6</accession>
<protein>
    <submittedName>
        <fullName evidence="2">Metal-dependent hydrolase</fullName>
    </submittedName>
</protein>
<keyword evidence="2" id="KW-0378">Hydrolase</keyword>
<keyword evidence="1" id="KW-1133">Transmembrane helix</keyword>
<dbReference type="InterPro" id="IPR007404">
    <property type="entry name" value="YdjM-like"/>
</dbReference>
<evidence type="ECO:0000256" key="1">
    <source>
        <dbReference type="SAM" id="Phobius"/>
    </source>
</evidence>
<keyword evidence="1" id="KW-0472">Membrane</keyword>
<dbReference type="EMBL" id="CP038033">
    <property type="protein sequence ID" value="QBQ54265.1"/>
    <property type="molecule type" value="Genomic_DNA"/>
</dbReference>
<dbReference type="KEGG" id="nwr:E3U44_06910"/>
<dbReference type="PANTHER" id="PTHR40031">
    <property type="entry name" value="HYPOTHETICAL MEMBRANE SPANNING PROTEIN"/>
    <property type="match status" value="1"/>
</dbReference>
<gene>
    <name evidence="2" type="ORF">E3U44_06910</name>
</gene>
<dbReference type="AlphaFoldDB" id="A0A4V1AVT6"/>
<organism evidence="2 3">
    <name type="scientific">Nitrosococcus wardiae</name>
    <dbReference type="NCBI Taxonomy" id="1814290"/>
    <lineage>
        <taxon>Bacteria</taxon>
        <taxon>Pseudomonadati</taxon>
        <taxon>Pseudomonadota</taxon>
        <taxon>Gammaproteobacteria</taxon>
        <taxon>Chromatiales</taxon>
        <taxon>Chromatiaceae</taxon>
        <taxon>Nitrosococcus</taxon>
    </lineage>
</organism>
<feature type="transmembrane region" description="Helical" evidence="1">
    <location>
        <begin position="95"/>
        <end position="117"/>
    </location>
</feature>
<dbReference type="Proteomes" id="UP000294325">
    <property type="component" value="Chromosome"/>
</dbReference>
<feature type="transmembrane region" description="Helical" evidence="1">
    <location>
        <begin position="137"/>
        <end position="155"/>
    </location>
</feature>
<dbReference type="OrthoDB" id="9781927at2"/>
<evidence type="ECO:0000313" key="2">
    <source>
        <dbReference type="EMBL" id="QBQ54265.1"/>
    </source>
</evidence>
<evidence type="ECO:0000313" key="3">
    <source>
        <dbReference type="Proteomes" id="UP000294325"/>
    </source>
</evidence>